<keyword evidence="6" id="KW-1185">Reference proteome</keyword>
<dbReference type="PROSITE" id="PS50893">
    <property type="entry name" value="ABC_TRANSPORTER_2"/>
    <property type="match status" value="1"/>
</dbReference>
<dbReference type="InterPro" id="IPR003439">
    <property type="entry name" value="ABC_transporter-like_ATP-bd"/>
</dbReference>
<dbReference type="PROSITE" id="PS00211">
    <property type="entry name" value="ABC_TRANSPORTER_1"/>
    <property type="match status" value="1"/>
</dbReference>
<dbReference type="PANTHER" id="PTHR42788">
    <property type="entry name" value="TAURINE IMPORT ATP-BINDING PROTEIN-RELATED"/>
    <property type="match status" value="1"/>
</dbReference>
<evidence type="ECO:0000256" key="2">
    <source>
        <dbReference type="ARBA" id="ARBA00022741"/>
    </source>
</evidence>
<dbReference type="InterPro" id="IPR017871">
    <property type="entry name" value="ABC_transporter-like_CS"/>
</dbReference>
<dbReference type="Proteomes" id="UP000838686">
    <property type="component" value="Unassembled WGS sequence"/>
</dbReference>
<comment type="caution">
    <text evidence="5">The sequence shown here is derived from an EMBL/GenBank/DDBJ whole genome shotgun (WGS) entry which is preliminary data.</text>
</comment>
<dbReference type="Gene3D" id="3.40.50.300">
    <property type="entry name" value="P-loop containing nucleotide triphosphate hydrolases"/>
    <property type="match status" value="1"/>
</dbReference>
<name>A0ABN8FYS1_9BACL</name>
<gene>
    <name evidence="5" type="primary">btuD_3</name>
    <name evidence="5" type="ORF">PAECIP111893_00624</name>
</gene>
<evidence type="ECO:0000259" key="4">
    <source>
        <dbReference type="PROSITE" id="PS50893"/>
    </source>
</evidence>
<dbReference type="SMART" id="SM00382">
    <property type="entry name" value="AAA"/>
    <property type="match status" value="1"/>
</dbReference>
<dbReference type="PANTHER" id="PTHR42788:SF21">
    <property type="entry name" value="ABC TRANSPORTER ATP-BINDING PROTEIN"/>
    <property type="match status" value="1"/>
</dbReference>
<dbReference type="GO" id="GO:0005524">
    <property type="term" value="F:ATP binding"/>
    <property type="evidence" value="ECO:0007669"/>
    <property type="project" value="UniProtKB-KW"/>
</dbReference>
<evidence type="ECO:0000256" key="1">
    <source>
        <dbReference type="ARBA" id="ARBA00022448"/>
    </source>
</evidence>
<dbReference type="InterPro" id="IPR050166">
    <property type="entry name" value="ABC_transporter_ATP-bind"/>
</dbReference>
<reference evidence="5" key="1">
    <citation type="submission" date="2022-01" db="EMBL/GenBank/DDBJ databases">
        <authorList>
            <person name="Criscuolo A."/>
        </authorList>
    </citation>
    <scope>NUCLEOTIDE SEQUENCE</scope>
    <source>
        <strain evidence="5">CIP111893</strain>
    </source>
</reference>
<feature type="domain" description="ABC transporter" evidence="4">
    <location>
        <begin position="5"/>
        <end position="236"/>
    </location>
</feature>
<dbReference type="Pfam" id="PF00005">
    <property type="entry name" value="ABC_tran"/>
    <property type="match status" value="1"/>
</dbReference>
<dbReference type="EMBL" id="CAKMMF010000003">
    <property type="protein sequence ID" value="CAH1195150.1"/>
    <property type="molecule type" value="Genomic_DNA"/>
</dbReference>
<keyword evidence="2" id="KW-0547">Nucleotide-binding</keyword>
<protein>
    <submittedName>
        <fullName evidence="5">Vitamin B12 import ATP-binding protein BtuD</fullName>
    </submittedName>
</protein>
<organism evidence="5 6">
    <name type="scientific">Paenibacillus plantiphilus</name>
    <dbReference type="NCBI Taxonomy" id="2905650"/>
    <lineage>
        <taxon>Bacteria</taxon>
        <taxon>Bacillati</taxon>
        <taxon>Bacillota</taxon>
        <taxon>Bacilli</taxon>
        <taxon>Bacillales</taxon>
        <taxon>Paenibacillaceae</taxon>
        <taxon>Paenibacillus</taxon>
    </lineage>
</organism>
<dbReference type="SUPFAM" id="SSF52540">
    <property type="entry name" value="P-loop containing nucleoside triphosphate hydrolases"/>
    <property type="match status" value="1"/>
</dbReference>
<sequence>MDNVLELRNVSQVYVNDSRATLAVEDLSLTVERGSFLSLVGPSGCGKTTILSMLAGLLKPTKGEVVVGGEIIQGPSARIGYMLQHDYLFPWRTILDNALLGLELGGRRTEQGIDYTRSLLHELGLGGFEKRMPHELSGGMRQRAALVRTLATEPDVLLLDEPFSALDMGIKLQLEDLVQSTLRSKGKTAVLVTHDLAEAAAMSDQVVVLARNPGRYYGSFLIPPSIRDALPTEARRMREFQSIFDSLWRSLEESGEKGGASHGQELDSRPS</sequence>
<dbReference type="CDD" id="cd03293">
    <property type="entry name" value="ABC_NrtD_SsuB_transporters"/>
    <property type="match status" value="1"/>
</dbReference>
<accession>A0ABN8FYS1</accession>
<evidence type="ECO:0000313" key="6">
    <source>
        <dbReference type="Proteomes" id="UP000838686"/>
    </source>
</evidence>
<keyword evidence="1" id="KW-0813">Transport</keyword>
<evidence type="ECO:0000256" key="3">
    <source>
        <dbReference type="ARBA" id="ARBA00022840"/>
    </source>
</evidence>
<keyword evidence="3 5" id="KW-0067">ATP-binding</keyword>
<dbReference type="InterPro" id="IPR003593">
    <property type="entry name" value="AAA+_ATPase"/>
</dbReference>
<dbReference type="InterPro" id="IPR027417">
    <property type="entry name" value="P-loop_NTPase"/>
</dbReference>
<dbReference type="RefSeq" id="WP_236338901.1">
    <property type="nucleotide sequence ID" value="NZ_CAKMMF010000003.1"/>
</dbReference>
<evidence type="ECO:0000313" key="5">
    <source>
        <dbReference type="EMBL" id="CAH1195150.1"/>
    </source>
</evidence>
<proteinExistence type="predicted"/>